<dbReference type="Pfam" id="PF00441">
    <property type="entry name" value="Acyl-CoA_dh_1"/>
    <property type="match status" value="1"/>
</dbReference>
<dbReference type="Pfam" id="PF02771">
    <property type="entry name" value="Acyl-CoA_dh_N"/>
    <property type="match status" value="1"/>
</dbReference>
<dbReference type="PANTHER" id="PTHR43884">
    <property type="entry name" value="ACYL-COA DEHYDROGENASE"/>
    <property type="match status" value="1"/>
</dbReference>
<dbReference type="Pfam" id="PF02770">
    <property type="entry name" value="Acyl-CoA_dh_M"/>
    <property type="match status" value="1"/>
</dbReference>
<dbReference type="InterPro" id="IPR009075">
    <property type="entry name" value="AcylCo_DH/oxidase_C"/>
</dbReference>
<protein>
    <submittedName>
        <fullName evidence="10">Long-chain acyl-CoA dehydrogenase</fullName>
    </submittedName>
</protein>
<feature type="domain" description="Acyl-CoA dehydrogenase/oxidase C-terminal" evidence="7">
    <location>
        <begin position="233"/>
        <end position="381"/>
    </location>
</feature>
<dbReference type="InterPro" id="IPR006089">
    <property type="entry name" value="Acyl-CoA_DH_CS"/>
</dbReference>
<evidence type="ECO:0000313" key="10">
    <source>
        <dbReference type="EMBL" id="KEZ17745.1"/>
    </source>
</evidence>
<reference evidence="10 11" key="1">
    <citation type="submission" date="2014-03" db="EMBL/GenBank/DDBJ databases">
        <title>Genome sequence of Sphingobium yanoikuyae B1.</title>
        <authorList>
            <person name="Gan H.M."/>
            <person name="Gan H.Y."/>
            <person name="Savka M.A."/>
        </authorList>
    </citation>
    <scope>NUCLEOTIDE SEQUENCE [LARGE SCALE GENOMIC DNA]</scope>
    <source>
        <strain evidence="10 11">B1</strain>
    </source>
</reference>
<dbReference type="InterPro" id="IPR013786">
    <property type="entry name" value="AcylCoA_DH/ox_N"/>
</dbReference>
<accession>A0A084EIF3</accession>
<keyword evidence="3 6" id="KW-0285">Flavoprotein</keyword>
<gene>
    <name evidence="10" type="ORF">CP98_03229</name>
</gene>
<dbReference type="PANTHER" id="PTHR43884:SF12">
    <property type="entry name" value="ISOVALERYL-COA DEHYDROGENASE, MITOCHONDRIAL-RELATED"/>
    <property type="match status" value="1"/>
</dbReference>
<dbReference type="InterPro" id="IPR046373">
    <property type="entry name" value="Acyl-CoA_Oxase/DH_mid-dom_sf"/>
</dbReference>
<dbReference type="EMBL" id="JGVR01000020">
    <property type="protein sequence ID" value="KEZ17745.1"/>
    <property type="molecule type" value="Genomic_DNA"/>
</dbReference>
<dbReference type="AlphaFoldDB" id="A0A084EIF3"/>
<dbReference type="FunFam" id="2.40.110.10:FF:000002">
    <property type="entry name" value="Acyl-CoA dehydrogenase fadE12"/>
    <property type="match status" value="1"/>
</dbReference>
<evidence type="ECO:0000256" key="2">
    <source>
        <dbReference type="ARBA" id="ARBA00009347"/>
    </source>
</evidence>
<dbReference type="PROSITE" id="PS00073">
    <property type="entry name" value="ACYL_COA_DH_2"/>
    <property type="match status" value="1"/>
</dbReference>
<dbReference type="SUPFAM" id="SSF56645">
    <property type="entry name" value="Acyl-CoA dehydrogenase NM domain-like"/>
    <property type="match status" value="1"/>
</dbReference>
<dbReference type="Gene3D" id="1.20.140.10">
    <property type="entry name" value="Butyryl-CoA Dehydrogenase, subunit A, domain 3"/>
    <property type="match status" value="1"/>
</dbReference>
<feature type="domain" description="Acyl-CoA dehydrogenase/oxidase N-terminal" evidence="9">
    <location>
        <begin position="13"/>
        <end position="121"/>
    </location>
</feature>
<name>A0A084EIF3_SPHYA</name>
<evidence type="ECO:0000256" key="4">
    <source>
        <dbReference type="ARBA" id="ARBA00022827"/>
    </source>
</evidence>
<keyword evidence="5 6" id="KW-0560">Oxidoreductase</keyword>
<dbReference type="eggNOG" id="COG1960">
    <property type="taxonomic scope" value="Bacteria"/>
</dbReference>
<evidence type="ECO:0000259" key="8">
    <source>
        <dbReference type="Pfam" id="PF02770"/>
    </source>
</evidence>
<feature type="domain" description="Acyl-CoA oxidase/dehydrogenase middle" evidence="8">
    <location>
        <begin position="126"/>
        <end position="221"/>
    </location>
</feature>
<dbReference type="InterPro" id="IPR037069">
    <property type="entry name" value="AcylCoA_DH/ox_N_sf"/>
</dbReference>
<proteinExistence type="inferred from homology"/>
<dbReference type="InterPro" id="IPR009100">
    <property type="entry name" value="AcylCoA_DH/oxidase_NM_dom_sf"/>
</dbReference>
<comment type="cofactor">
    <cofactor evidence="1 6">
        <name>FAD</name>
        <dbReference type="ChEBI" id="CHEBI:57692"/>
    </cofactor>
</comment>
<evidence type="ECO:0000256" key="5">
    <source>
        <dbReference type="ARBA" id="ARBA00023002"/>
    </source>
</evidence>
<dbReference type="FunFam" id="1.20.140.10:FF:000001">
    <property type="entry name" value="Acyl-CoA dehydrogenase"/>
    <property type="match status" value="1"/>
</dbReference>
<evidence type="ECO:0000256" key="6">
    <source>
        <dbReference type="RuleBase" id="RU362125"/>
    </source>
</evidence>
<evidence type="ECO:0000256" key="3">
    <source>
        <dbReference type="ARBA" id="ARBA00022630"/>
    </source>
</evidence>
<comment type="caution">
    <text evidence="10">The sequence shown here is derived from an EMBL/GenBank/DDBJ whole genome shotgun (WGS) entry which is preliminary data.</text>
</comment>
<sequence>MMLNMAGRAAYDADHDLFRDQVRKFFSVALMPHLDRWEADGIVDRAFWQACGDAGLLCPTIPPDYGGLGLDFGYNAVVGEELAYAGSAAGITLQSDIAADYILHYGSEAQKRRWLPAMVSGTAIAAIAMTEPGVGSDLKAIATSARRAGDQYVINGAKTYITNGQNADLVILVARTDPAAGAKGISLLLVEADRPGFQRGSNLDKIGQHSADTSELFFDDVHVPLDNCLGAEGQGFAYLMNQLPQERLSIAIGAQAAAQRAFDEGLAFVRERKAFGQRILDFQNTRFVLADLAAKLQVGWAHLDWAIRRHVAGALLPSEASAAKLWHSELQGEICDAVLQLHGGAGYMNEYPIARLWRDARVSRIYGGTSEIMKEVIGRALS</sequence>
<dbReference type="InterPro" id="IPR036250">
    <property type="entry name" value="AcylCo_DH-like_C"/>
</dbReference>
<dbReference type="Proteomes" id="UP000028534">
    <property type="component" value="Unassembled WGS sequence"/>
</dbReference>
<dbReference type="GO" id="GO:0050660">
    <property type="term" value="F:flavin adenine dinucleotide binding"/>
    <property type="evidence" value="ECO:0007669"/>
    <property type="project" value="InterPro"/>
</dbReference>
<dbReference type="InterPro" id="IPR006091">
    <property type="entry name" value="Acyl-CoA_Oxase/DH_mid-dom"/>
</dbReference>
<dbReference type="GO" id="GO:0003995">
    <property type="term" value="F:acyl-CoA dehydrogenase activity"/>
    <property type="evidence" value="ECO:0007669"/>
    <property type="project" value="InterPro"/>
</dbReference>
<dbReference type="Gene3D" id="2.40.110.10">
    <property type="entry name" value="Butyryl-CoA Dehydrogenase, subunit A, domain 2"/>
    <property type="match status" value="1"/>
</dbReference>
<evidence type="ECO:0000259" key="7">
    <source>
        <dbReference type="Pfam" id="PF00441"/>
    </source>
</evidence>
<evidence type="ECO:0000259" key="9">
    <source>
        <dbReference type="Pfam" id="PF02771"/>
    </source>
</evidence>
<evidence type="ECO:0000313" key="11">
    <source>
        <dbReference type="Proteomes" id="UP000028534"/>
    </source>
</evidence>
<comment type="similarity">
    <text evidence="2 6">Belongs to the acyl-CoA dehydrogenase family.</text>
</comment>
<evidence type="ECO:0000256" key="1">
    <source>
        <dbReference type="ARBA" id="ARBA00001974"/>
    </source>
</evidence>
<dbReference type="SUPFAM" id="SSF47203">
    <property type="entry name" value="Acyl-CoA dehydrogenase C-terminal domain-like"/>
    <property type="match status" value="1"/>
</dbReference>
<keyword evidence="4 6" id="KW-0274">FAD</keyword>
<dbReference type="PATRIC" id="fig|13690.10.peg.3309"/>
<organism evidence="10 11">
    <name type="scientific">Sphingobium yanoikuyae</name>
    <name type="common">Sphingomonas yanoikuyae</name>
    <dbReference type="NCBI Taxonomy" id="13690"/>
    <lineage>
        <taxon>Bacteria</taxon>
        <taxon>Pseudomonadati</taxon>
        <taxon>Pseudomonadota</taxon>
        <taxon>Alphaproteobacteria</taxon>
        <taxon>Sphingomonadales</taxon>
        <taxon>Sphingomonadaceae</taxon>
        <taxon>Sphingobium</taxon>
    </lineage>
</organism>
<dbReference type="Gene3D" id="1.10.540.10">
    <property type="entry name" value="Acyl-CoA dehydrogenase/oxidase, N-terminal domain"/>
    <property type="match status" value="1"/>
</dbReference>